<feature type="domain" description="SAP" evidence="2">
    <location>
        <begin position="50"/>
        <end position="74"/>
    </location>
</feature>
<feature type="region of interest" description="Disordered" evidence="1">
    <location>
        <begin position="16"/>
        <end position="36"/>
    </location>
</feature>
<accession>A0A6A6GW50</accession>
<evidence type="ECO:0000256" key="1">
    <source>
        <dbReference type="SAM" id="MobiDB-lite"/>
    </source>
</evidence>
<keyword evidence="4" id="KW-1185">Reference proteome</keyword>
<proteinExistence type="predicted"/>
<organism evidence="3 4">
    <name type="scientific">Viridothelium virens</name>
    <name type="common">Speckled blister lichen</name>
    <name type="synonym">Trypethelium virens</name>
    <dbReference type="NCBI Taxonomy" id="1048519"/>
    <lineage>
        <taxon>Eukaryota</taxon>
        <taxon>Fungi</taxon>
        <taxon>Dikarya</taxon>
        <taxon>Ascomycota</taxon>
        <taxon>Pezizomycotina</taxon>
        <taxon>Dothideomycetes</taxon>
        <taxon>Dothideomycetes incertae sedis</taxon>
        <taxon>Trypetheliales</taxon>
        <taxon>Trypetheliaceae</taxon>
        <taxon>Viridothelium</taxon>
    </lineage>
</organism>
<dbReference type="AlphaFoldDB" id="A0A6A6GW50"/>
<dbReference type="Proteomes" id="UP000800092">
    <property type="component" value="Unassembled WGS sequence"/>
</dbReference>
<dbReference type="SUPFAM" id="SSF68906">
    <property type="entry name" value="SAP domain"/>
    <property type="match status" value="1"/>
</dbReference>
<feature type="compositionally biased region" description="Polar residues" evidence="1">
    <location>
        <begin position="27"/>
        <end position="36"/>
    </location>
</feature>
<sequence>MAASRASSLRNLTKLTATQSRHLHMTGPSTFPSPMLTSERPAFNLPTDTAGLRAECQKRNLPVTGNKAELRDRLSADELIKSRSFSTALEATRRPSTTTTTTSSKPVRHFNTSRALKAVNDSSTVDFAYLPRFETEAADAQVQIPLAPDSTQVNPDAASFVEEAAVHRGEISTSAADIPHNVAHMAEVHDNSAAPIDYHTLADVVSGTASKLSSATKGGTLREVWDGFLDDLLGPKSGGPKAV</sequence>
<gene>
    <name evidence="3" type="ORF">EV356DRAFT_520446</name>
</gene>
<dbReference type="Gene3D" id="1.10.720.30">
    <property type="entry name" value="SAP domain"/>
    <property type="match status" value="1"/>
</dbReference>
<dbReference type="OrthoDB" id="3993201at2759"/>
<evidence type="ECO:0000259" key="2">
    <source>
        <dbReference type="Pfam" id="PF02037"/>
    </source>
</evidence>
<evidence type="ECO:0000313" key="4">
    <source>
        <dbReference type="Proteomes" id="UP000800092"/>
    </source>
</evidence>
<dbReference type="EMBL" id="ML991850">
    <property type="protein sequence ID" value="KAF2229945.1"/>
    <property type="molecule type" value="Genomic_DNA"/>
</dbReference>
<name>A0A6A6GW50_VIRVR</name>
<dbReference type="InterPro" id="IPR003034">
    <property type="entry name" value="SAP_dom"/>
</dbReference>
<protein>
    <recommendedName>
        <fullName evidence="2">SAP domain-containing protein</fullName>
    </recommendedName>
</protein>
<dbReference type="Pfam" id="PF02037">
    <property type="entry name" value="SAP"/>
    <property type="match status" value="1"/>
</dbReference>
<reference evidence="3" key="1">
    <citation type="journal article" date="2020" name="Stud. Mycol.">
        <title>101 Dothideomycetes genomes: a test case for predicting lifestyles and emergence of pathogens.</title>
        <authorList>
            <person name="Haridas S."/>
            <person name="Albert R."/>
            <person name="Binder M."/>
            <person name="Bloem J."/>
            <person name="Labutti K."/>
            <person name="Salamov A."/>
            <person name="Andreopoulos B."/>
            <person name="Baker S."/>
            <person name="Barry K."/>
            <person name="Bills G."/>
            <person name="Bluhm B."/>
            <person name="Cannon C."/>
            <person name="Castanera R."/>
            <person name="Culley D."/>
            <person name="Daum C."/>
            <person name="Ezra D."/>
            <person name="Gonzalez J."/>
            <person name="Henrissat B."/>
            <person name="Kuo A."/>
            <person name="Liang C."/>
            <person name="Lipzen A."/>
            <person name="Lutzoni F."/>
            <person name="Magnuson J."/>
            <person name="Mondo S."/>
            <person name="Nolan M."/>
            <person name="Ohm R."/>
            <person name="Pangilinan J."/>
            <person name="Park H.-J."/>
            <person name="Ramirez L."/>
            <person name="Alfaro M."/>
            <person name="Sun H."/>
            <person name="Tritt A."/>
            <person name="Yoshinaga Y."/>
            <person name="Zwiers L.-H."/>
            <person name="Turgeon B."/>
            <person name="Goodwin S."/>
            <person name="Spatafora J."/>
            <person name="Crous P."/>
            <person name="Grigoriev I."/>
        </authorList>
    </citation>
    <scope>NUCLEOTIDE SEQUENCE</scope>
    <source>
        <strain evidence="3">Tuck. ex Michener</strain>
    </source>
</reference>
<dbReference type="InterPro" id="IPR036361">
    <property type="entry name" value="SAP_dom_sf"/>
</dbReference>
<evidence type="ECO:0000313" key="3">
    <source>
        <dbReference type="EMBL" id="KAF2229945.1"/>
    </source>
</evidence>